<sequence length="144" mass="15655">MKNSSNADQAFGQWLRKELEARGYNLSPRGGGQTRFAEDSGISRPTISRLLKGTGEQDINTLTQLAEALGLRLGVVLVRAGILSDSDLQAVQHPPAGESRITPEDAATQLGITDEQQRDLFVAMTRTLQQQRQRSGDGDHAAEQ</sequence>
<dbReference type="AlphaFoldDB" id="A0A6H9UR64"/>
<dbReference type="RefSeq" id="WP_150955261.1">
    <property type="nucleotide sequence ID" value="NZ_VZRB01000032.1"/>
</dbReference>
<dbReference type="GO" id="GO:0003677">
    <property type="term" value="F:DNA binding"/>
    <property type="evidence" value="ECO:0007669"/>
    <property type="project" value="InterPro"/>
</dbReference>
<evidence type="ECO:0000259" key="2">
    <source>
        <dbReference type="PROSITE" id="PS50943"/>
    </source>
</evidence>
<dbReference type="Proteomes" id="UP000442707">
    <property type="component" value="Unassembled WGS sequence"/>
</dbReference>
<comment type="caution">
    <text evidence="3">The sequence shown here is derived from an EMBL/GenBank/DDBJ whole genome shotgun (WGS) entry which is preliminary data.</text>
</comment>
<proteinExistence type="predicted"/>
<gene>
    <name evidence="3" type="ORF">F7R91_32645</name>
</gene>
<dbReference type="InterPro" id="IPR010982">
    <property type="entry name" value="Lambda_DNA-bd_dom_sf"/>
</dbReference>
<dbReference type="Pfam" id="PF01381">
    <property type="entry name" value="HTH_3"/>
    <property type="match status" value="1"/>
</dbReference>
<keyword evidence="4" id="KW-1185">Reference proteome</keyword>
<dbReference type="SUPFAM" id="SSF47413">
    <property type="entry name" value="lambda repressor-like DNA-binding domains"/>
    <property type="match status" value="1"/>
</dbReference>
<dbReference type="InterPro" id="IPR001387">
    <property type="entry name" value="Cro/C1-type_HTH"/>
</dbReference>
<dbReference type="SMART" id="SM00530">
    <property type="entry name" value="HTH_XRE"/>
    <property type="match status" value="1"/>
</dbReference>
<reference evidence="3 4" key="1">
    <citation type="submission" date="2019-09" db="EMBL/GenBank/DDBJ databases">
        <title>Screening of Novel Bioactive Compounds from Soil-Associated.</title>
        <authorList>
            <person name="Zhao S."/>
        </authorList>
    </citation>
    <scope>NUCLEOTIDE SEQUENCE [LARGE SCALE GENOMIC DNA]</scope>
    <source>
        <strain evidence="3 4">HIT-DPA4</strain>
    </source>
</reference>
<protein>
    <submittedName>
        <fullName evidence="3">Helix-turn-helix transcriptional regulator</fullName>
    </submittedName>
</protein>
<accession>A0A6H9UR64</accession>
<evidence type="ECO:0000256" key="1">
    <source>
        <dbReference type="SAM" id="MobiDB-lite"/>
    </source>
</evidence>
<feature type="domain" description="HTH cro/C1-type" evidence="2">
    <location>
        <begin position="33"/>
        <end position="76"/>
    </location>
</feature>
<evidence type="ECO:0000313" key="4">
    <source>
        <dbReference type="Proteomes" id="UP000442707"/>
    </source>
</evidence>
<name>A0A6H9UR64_9ACTN</name>
<feature type="region of interest" description="Disordered" evidence="1">
    <location>
        <begin position="23"/>
        <end position="43"/>
    </location>
</feature>
<dbReference type="PROSITE" id="PS50943">
    <property type="entry name" value="HTH_CROC1"/>
    <property type="match status" value="1"/>
</dbReference>
<dbReference type="CDD" id="cd00093">
    <property type="entry name" value="HTH_XRE"/>
    <property type="match status" value="1"/>
</dbReference>
<evidence type="ECO:0000313" key="3">
    <source>
        <dbReference type="EMBL" id="KAB1141381.1"/>
    </source>
</evidence>
<organism evidence="3 4">
    <name type="scientific">Streptomyces luteolifulvus</name>
    <dbReference type="NCBI Taxonomy" id="2615112"/>
    <lineage>
        <taxon>Bacteria</taxon>
        <taxon>Bacillati</taxon>
        <taxon>Actinomycetota</taxon>
        <taxon>Actinomycetes</taxon>
        <taxon>Kitasatosporales</taxon>
        <taxon>Streptomycetaceae</taxon>
        <taxon>Streptomyces</taxon>
    </lineage>
</organism>
<dbReference type="EMBL" id="VZRB01000032">
    <property type="protein sequence ID" value="KAB1141381.1"/>
    <property type="molecule type" value="Genomic_DNA"/>
</dbReference>
<dbReference type="Gene3D" id="1.10.260.40">
    <property type="entry name" value="lambda repressor-like DNA-binding domains"/>
    <property type="match status" value="1"/>
</dbReference>